<keyword evidence="2" id="KW-0677">Repeat</keyword>
<dbReference type="Pfam" id="PF01535">
    <property type="entry name" value="PPR"/>
    <property type="match status" value="1"/>
</dbReference>
<dbReference type="InterPro" id="IPR002885">
    <property type="entry name" value="PPR_rpt"/>
</dbReference>
<sequence length="461" mass="52475">MHHRFPPKLLLSPAIALLSCSKPPQSLLIPFPFYLRSRIPNPNSLLTPPTNSTSSIFRSFLHFPCRNFSSLSGPTMPRPKRSRFPSVILDDHEEVDFVEVVRLIREDSSRLEAELNQKNLMVSPSFVLEVLFALNKEGIPALRFFNWAMNCCPGFVPSAKIYNQLVNNLGRVDDYETMFGLLTKLSTWGFCLTEKAFAFLTLTRPDNLTSSVEKIVGILNGVGSCRGSGIFSLIRHLCSMNAFDLAISVMEKTSKSTRYYNALIAAKCKNGDFQGAREVFDEMSQSNCDPDMNSFNYILGCLLKYNRVNEACGLLETMERLGFTPDEITYELLVFHACKASRIDSATQFLDKMLLEGLRPRLKTHAAFIKGYFLLGREADAFKYVLDMSLRDKFSVNVNYSMLSSLFCKSKRVSEAGRILYEMMEKGYRPNQRVYFRVVKMLHKENKGDMASQLQNMFVKF</sequence>
<accession>A0AAV8E9X1</accession>
<feature type="repeat" description="PPR" evidence="4">
    <location>
        <begin position="396"/>
        <end position="430"/>
    </location>
</feature>
<feature type="repeat" description="PPR" evidence="4">
    <location>
        <begin position="256"/>
        <end position="290"/>
    </location>
</feature>
<reference evidence="5" key="1">
    <citation type="submission" date="2022-08" db="EMBL/GenBank/DDBJ databases">
        <authorList>
            <person name="Marques A."/>
        </authorList>
    </citation>
    <scope>NUCLEOTIDE SEQUENCE</scope>
    <source>
        <strain evidence="5">RhyPub2mFocal</strain>
        <tissue evidence="5">Leaves</tissue>
    </source>
</reference>
<feature type="repeat" description="PPR" evidence="4">
    <location>
        <begin position="326"/>
        <end position="360"/>
    </location>
</feature>
<dbReference type="EMBL" id="JAMFTS010000003">
    <property type="protein sequence ID" value="KAJ4777892.1"/>
    <property type="molecule type" value="Genomic_DNA"/>
</dbReference>
<dbReference type="Pfam" id="PF12854">
    <property type="entry name" value="PPR_1"/>
    <property type="match status" value="1"/>
</dbReference>
<protein>
    <submittedName>
        <fullName evidence="5">Pentatricopeptide repeat-containing protein</fullName>
    </submittedName>
</protein>
<dbReference type="PROSITE" id="PS51375">
    <property type="entry name" value="PPR"/>
    <property type="match status" value="4"/>
</dbReference>
<dbReference type="Proteomes" id="UP001140206">
    <property type="component" value="Chromosome 3"/>
</dbReference>
<proteinExistence type="inferred from homology"/>
<evidence type="ECO:0000256" key="2">
    <source>
        <dbReference type="ARBA" id="ARBA00022737"/>
    </source>
</evidence>
<dbReference type="Pfam" id="PF13041">
    <property type="entry name" value="PPR_2"/>
    <property type="match status" value="1"/>
</dbReference>
<dbReference type="PANTHER" id="PTHR47936">
    <property type="entry name" value="PPR_LONG DOMAIN-CONTAINING PROTEIN"/>
    <property type="match status" value="1"/>
</dbReference>
<dbReference type="NCBIfam" id="TIGR00756">
    <property type="entry name" value="PPR"/>
    <property type="match status" value="3"/>
</dbReference>
<feature type="repeat" description="PPR" evidence="4">
    <location>
        <begin position="291"/>
        <end position="325"/>
    </location>
</feature>
<keyword evidence="6" id="KW-1185">Reference proteome</keyword>
<comment type="caution">
    <text evidence="5">The sequence shown here is derived from an EMBL/GenBank/DDBJ whole genome shotgun (WGS) entry which is preliminary data.</text>
</comment>
<evidence type="ECO:0000313" key="6">
    <source>
        <dbReference type="Proteomes" id="UP001140206"/>
    </source>
</evidence>
<dbReference type="Gene3D" id="1.25.40.10">
    <property type="entry name" value="Tetratricopeptide repeat domain"/>
    <property type="match status" value="2"/>
</dbReference>
<name>A0AAV8E9X1_9POAL</name>
<dbReference type="PANTHER" id="PTHR47936:SF3">
    <property type="entry name" value="PENTACOTRIPEPTIDE-REPEAT REGION OF PRORP DOMAIN-CONTAINING PROTEIN"/>
    <property type="match status" value="1"/>
</dbReference>
<evidence type="ECO:0000256" key="4">
    <source>
        <dbReference type="PROSITE-ProRule" id="PRU00708"/>
    </source>
</evidence>
<evidence type="ECO:0000313" key="5">
    <source>
        <dbReference type="EMBL" id="KAJ4777892.1"/>
    </source>
</evidence>
<comment type="similarity">
    <text evidence="1">Belongs to the PPR family. P subfamily.</text>
</comment>
<evidence type="ECO:0000256" key="1">
    <source>
        <dbReference type="ARBA" id="ARBA00007626"/>
    </source>
</evidence>
<evidence type="ECO:0000256" key="3">
    <source>
        <dbReference type="ARBA" id="ARBA00022946"/>
    </source>
</evidence>
<gene>
    <name evidence="5" type="ORF">LUZ62_062149</name>
</gene>
<dbReference type="InterPro" id="IPR011990">
    <property type="entry name" value="TPR-like_helical_dom_sf"/>
</dbReference>
<organism evidence="5 6">
    <name type="scientific">Rhynchospora pubera</name>
    <dbReference type="NCBI Taxonomy" id="906938"/>
    <lineage>
        <taxon>Eukaryota</taxon>
        <taxon>Viridiplantae</taxon>
        <taxon>Streptophyta</taxon>
        <taxon>Embryophyta</taxon>
        <taxon>Tracheophyta</taxon>
        <taxon>Spermatophyta</taxon>
        <taxon>Magnoliopsida</taxon>
        <taxon>Liliopsida</taxon>
        <taxon>Poales</taxon>
        <taxon>Cyperaceae</taxon>
        <taxon>Cyperoideae</taxon>
        <taxon>Rhynchosporeae</taxon>
        <taxon>Rhynchospora</taxon>
    </lineage>
</organism>
<dbReference type="AlphaFoldDB" id="A0AAV8E9X1"/>
<dbReference type="PROSITE" id="PS51257">
    <property type="entry name" value="PROKAR_LIPOPROTEIN"/>
    <property type="match status" value="1"/>
</dbReference>
<keyword evidence="3" id="KW-0809">Transit peptide</keyword>